<evidence type="ECO:0000313" key="2">
    <source>
        <dbReference type="Proteomes" id="UP000239735"/>
    </source>
</evidence>
<dbReference type="Gene3D" id="3.20.20.80">
    <property type="entry name" value="Glycosidases"/>
    <property type="match status" value="1"/>
</dbReference>
<evidence type="ECO:0000313" key="1">
    <source>
        <dbReference type="EMBL" id="SPE19218.1"/>
    </source>
</evidence>
<gene>
    <name evidence="1" type="ORF">SBA5_220064</name>
</gene>
<name>A0A2N9L7F0_9BACT</name>
<protein>
    <submittedName>
        <fullName evidence="1">Uncharacterized protein</fullName>
    </submittedName>
</protein>
<dbReference type="AlphaFoldDB" id="A0A2N9L7F0"/>
<proteinExistence type="predicted"/>
<reference evidence="2" key="1">
    <citation type="submission" date="2018-02" db="EMBL/GenBank/DDBJ databases">
        <authorList>
            <person name="Hausmann B."/>
        </authorList>
    </citation>
    <scope>NUCLEOTIDE SEQUENCE [LARGE SCALE GENOMIC DNA]</scope>
    <source>
        <strain evidence="2">Peat soil MAG SbA5</strain>
    </source>
</reference>
<organism evidence="1 2">
    <name type="scientific">Candidatus Sulfuritelmatomonas gaucii</name>
    <dbReference type="NCBI Taxonomy" id="2043161"/>
    <lineage>
        <taxon>Bacteria</taxon>
        <taxon>Pseudomonadati</taxon>
        <taxon>Acidobacteriota</taxon>
        <taxon>Terriglobia</taxon>
        <taxon>Terriglobales</taxon>
        <taxon>Acidobacteriaceae</taxon>
        <taxon>Candidatus Sulfuritelmatomonas</taxon>
    </lineage>
</organism>
<dbReference type="InterPro" id="IPR017853">
    <property type="entry name" value="GH"/>
</dbReference>
<dbReference type="PROSITE" id="PS51318">
    <property type="entry name" value="TAT"/>
    <property type="match status" value="1"/>
</dbReference>
<dbReference type="InterPro" id="IPR006311">
    <property type="entry name" value="TAT_signal"/>
</dbReference>
<dbReference type="Proteomes" id="UP000239735">
    <property type="component" value="Unassembled WGS sequence"/>
</dbReference>
<sequence length="364" mass="40093">MGIGKLSRRSLIAGAAEAAIAAALPMRGLAQPQQAGDGESQQPNVGSGRALWMQDARYAWGVMTHYLADWQAHLNKLDMTVDQWNKMVDGFDAEGMAKRLEEAGAGHYQLSIGQNSGYYLSPNAVYDRFVGVSPSQCSRRDLVADFYKPLHRRDIKLMVYLPSGAPGGDRVAHEALEWQNGPYRNSNFQRKWEQVIAEWSRRWGAKVCGWWFDGCYFPNSMYRSADSPNFASFAAAARVGNPDSAVAFNPGVIYRLISVSPDEDFTAGEIDKPDLATVRRAADGRMDGTQLHMLSFLGETWGMGAPRFSAEQVVDYTGRIRDHDGSVTWDVPVALDGTIVDPFLEQLAALGKAFPRKLPAPVPA</sequence>
<accession>A0A2N9L7F0</accession>
<dbReference type="SUPFAM" id="SSF51445">
    <property type="entry name" value="(Trans)glycosidases"/>
    <property type="match status" value="1"/>
</dbReference>
<dbReference type="EMBL" id="OKRB01000078">
    <property type="protein sequence ID" value="SPE19218.1"/>
    <property type="molecule type" value="Genomic_DNA"/>
</dbReference>